<comment type="caution">
    <text evidence="2">The sequence shown here is derived from an EMBL/GenBank/DDBJ whole genome shotgun (WGS) entry which is preliminary data.</text>
</comment>
<dbReference type="InterPro" id="IPR011990">
    <property type="entry name" value="TPR-like_helical_dom_sf"/>
</dbReference>
<accession>A0A367IJW1</accession>
<reference evidence="2 3" key="1">
    <citation type="journal article" date="2018" name="G3 (Bethesda)">
        <title>Phylogenetic and Phylogenomic Definition of Rhizopus Species.</title>
        <authorList>
            <person name="Gryganskyi A.P."/>
            <person name="Golan J."/>
            <person name="Dolatabadi S."/>
            <person name="Mondo S."/>
            <person name="Robb S."/>
            <person name="Idnurm A."/>
            <person name="Muszewska A."/>
            <person name="Steczkiewicz K."/>
            <person name="Masonjones S."/>
            <person name="Liao H.L."/>
            <person name="Gajdeczka M.T."/>
            <person name="Anike F."/>
            <person name="Vuek A."/>
            <person name="Anishchenko I.M."/>
            <person name="Voigt K."/>
            <person name="de Hoog G.S."/>
            <person name="Smith M.E."/>
            <person name="Heitman J."/>
            <person name="Vilgalys R."/>
            <person name="Stajich J.E."/>
        </authorList>
    </citation>
    <scope>NUCLEOTIDE SEQUENCE [LARGE SCALE GENOMIC DNA]</scope>
    <source>
        <strain evidence="2 3">CBS 357.93</strain>
    </source>
</reference>
<dbReference type="InterPro" id="IPR019734">
    <property type="entry name" value="TPR_rpt"/>
</dbReference>
<dbReference type="PROSITE" id="PS50005">
    <property type="entry name" value="TPR"/>
    <property type="match status" value="1"/>
</dbReference>
<evidence type="ECO:0000313" key="2">
    <source>
        <dbReference type="EMBL" id="RCH77948.1"/>
    </source>
</evidence>
<evidence type="ECO:0000313" key="3">
    <source>
        <dbReference type="Proteomes" id="UP000252139"/>
    </source>
</evidence>
<dbReference type="InterPro" id="IPR039340">
    <property type="entry name" value="Tfc4/TFIIIC-102/Sfc4"/>
</dbReference>
<gene>
    <name evidence="2" type="ORF">CU097_000520</name>
</gene>
<organism evidence="2 3">
    <name type="scientific">Rhizopus azygosporus</name>
    <name type="common">Rhizopus microsporus var. azygosporus</name>
    <dbReference type="NCBI Taxonomy" id="86630"/>
    <lineage>
        <taxon>Eukaryota</taxon>
        <taxon>Fungi</taxon>
        <taxon>Fungi incertae sedis</taxon>
        <taxon>Mucoromycota</taxon>
        <taxon>Mucoromycotina</taxon>
        <taxon>Mucoromycetes</taxon>
        <taxon>Mucorales</taxon>
        <taxon>Mucorineae</taxon>
        <taxon>Rhizopodaceae</taxon>
        <taxon>Rhizopus</taxon>
    </lineage>
</organism>
<dbReference type="STRING" id="86630.A0A367IJW1"/>
<dbReference type="EMBL" id="PJQL01005526">
    <property type="protein sequence ID" value="RCH77948.1"/>
    <property type="molecule type" value="Genomic_DNA"/>
</dbReference>
<dbReference type="OrthoDB" id="9991317at2759"/>
<feature type="non-terminal residue" evidence="2">
    <location>
        <position position="1"/>
    </location>
</feature>
<dbReference type="Gene3D" id="1.25.40.10">
    <property type="entry name" value="Tetratricopeptide repeat domain"/>
    <property type="match status" value="1"/>
</dbReference>
<evidence type="ECO:0000256" key="1">
    <source>
        <dbReference type="PROSITE-ProRule" id="PRU00339"/>
    </source>
</evidence>
<dbReference type="GO" id="GO:0000127">
    <property type="term" value="C:transcription factor TFIIIC complex"/>
    <property type="evidence" value="ECO:0007669"/>
    <property type="project" value="TreeGrafter"/>
</dbReference>
<keyword evidence="3" id="KW-1185">Reference proteome</keyword>
<protein>
    <submittedName>
        <fullName evidence="2">Uncharacterized protein</fullName>
    </submittedName>
</protein>
<dbReference type="SUPFAM" id="SSF48452">
    <property type="entry name" value="TPR-like"/>
    <property type="match status" value="1"/>
</dbReference>
<dbReference type="Proteomes" id="UP000252139">
    <property type="component" value="Unassembled WGS sequence"/>
</dbReference>
<proteinExistence type="predicted"/>
<dbReference type="Pfam" id="PF14559">
    <property type="entry name" value="TPR_19"/>
    <property type="match status" value="1"/>
</dbReference>
<name>A0A367IJW1_RHIAZ</name>
<feature type="repeat" description="TPR" evidence="1">
    <location>
        <begin position="30"/>
        <end position="63"/>
    </location>
</feature>
<sequence>IAYAYYDKRHYELALKVFQRIIDASDEVEVDLLIRTADCYREMGELDTAVMFYINVLEEQPENLDVMVSLATVYEEQGKEEQALDLLEFGNHEEKQRGT</sequence>
<dbReference type="PANTHER" id="PTHR23082:SF0">
    <property type="entry name" value="GENERAL TRANSCRIPTION FACTOR 3C POLYPEPTIDE 3"/>
    <property type="match status" value="1"/>
</dbReference>
<dbReference type="GO" id="GO:0006383">
    <property type="term" value="P:transcription by RNA polymerase III"/>
    <property type="evidence" value="ECO:0007669"/>
    <property type="project" value="InterPro"/>
</dbReference>
<dbReference type="PANTHER" id="PTHR23082">
    <property type="entry name" value="TRANSCRIPTION INITIATION FACTOR IIIC TFIIIC , POLYPEPTIDE 3-RELATED"/>
    <property type="match status" value="1"/>
</dbReference>
<dbReference type="AlphaFoldDB" id="A0A367IJW1"/>
<keyword evidence="1" id="KW-0802">TPR repeat</keyword>